<protein>
    <submittedName>
        <fullName evidence="1">Uncharacterized protein</fullName>
    </submittedName>
</protein>
<evidence type="ECO:0000313" key="2">
    <source>
        <dbReference type="Proteomes" id="UP001157440"/>
    </source>
</evidence>
<dbReference type="Proteomes" id="UP001157440">
    <property type="component" value="Unassembled WGS sequence"/>
</dbReference>
<proteinExistence type="predicted"/>
<dbReference type="RefSeq" id="WP_238197049.1">
    <property type="nucleotide sequence ID" value="NZ_BPQZ01000015.1"/>
</dbReference>
<accession>A0AA37TAQ4</accession>
<gene>
    <name evidence="1" type="ORF">GCM10007890_04120</name>
</gene>
<organism evidence="1 2">
    <name type="scientific">Methylobacterium tardum</name>
    <dbReference type="NCBI Taxonomy" id="374432"/>
    <lineage>
        <taxon>Bacteria</taxon>
        <taxon>Pseudomonadati</taxon>
        <taxon>Pseudomonadota</taxon>
        <taxon>Alphaproteobacteria</taxon>
        <taxon>Hyphomicrobiales</taxon>
        <taxon>Methylobacteriaceae</taxon>
        <taxon>Methylobacterium</taxon>
    </lineage>
</organism>
<name>A0AA37TAQ4_9HYPH</name>
<reference evidence="2" key="1">
    <citation type="journal article" date="2019" name="Int. J. Syst. Evol. Microbiol.">
        <title>The Global Catalogue of Microorganisms (GCM) 10K type strain sequencing project: providing services to taxonomists for standard genome sequencing and annotation.</title>
        <authorList>
            <consortium name="The Broad Institute Genomics Platform"/>
            <consortium name="The Broad Institute Genome Sequencing Center for Infectious Disease"/>
            <person name="Wu L."/>
            <person name="Ma J."/>
        </authorList>
    </citation>
    <scope>NUCLEOTIDE SEQUENCE [LARGE SCALE GENOMIC DNA]</scope>
    <source>
        <strain evidence="2">NBRC 103632</strain>
    </source>
</reference>
<comment type="caution">
    <text evidence="1">The sequence shown here is derived from an EMBL/GenBank/DDBJ whole genome shotgun (WGS) entry which is preliminary data.</text>
</comment>
<dbReference type="AlphaFoldDB" id="A0AA37TAQ4"/>
<dbReference type="EMBL" id="BSPL01000005">
    <property type="protein sequence ID" value="GLS68400.1"/>
    <property type="molecule type" value="Genomic_DNA"/>
</dbReference>
<sequence length="83" mass="9255">MSELRAFVSRADRDDFAAAQQILLQFILHADGGEQRQKALDGLLTELRRDDHAGACSREQHAFRTVLLAMVERTREMAGSAKG</sequence>
<keyword evidence="2" id="KW-1185">Reference proteome</keyword>
<evidence type="ECO:0000313" key="1">
    <source>
        <dbReference type="EMBL" id="GLS68400.1"/>
    </source>
</evidence>